<dbReference type="RefSeq" id="XP_023287401.1">
    <property type="nucleotide sequence ID" value="XM_023431633.1"/>
</dbReference>
<dbReference type="GeneTree" id="ENSGT01140000282522"/>
<sequence>MTIKNKKEIRVAATTYGNCSVFSAIESPAGQRLFFFFIIVSVRMSSSENAASHEACEASPPAAEAEPLRIVLLGRTGTGRSSSGNTILGRSAFWVDTSPCSVTAQCKRQTGTVNERSISVIDTPGFFHTGLPPQEVMAEVGRCVVLSSPGPHAFVVTLRPGRFTPEERDGLEWIRATFGPGASRFIVVLFTWGDQLQGKRIKDFLEESQELLEFVSSCHGGYHVFDNSEQVKTTESTQQVAQLLKKVDKIVADNGGGCYSNEMFKEAERAIREAQQRILGETGPRVESPQKEAEDREEQGPELERRRRREEEQRKREEEEARKRAERLFWCELLTALGKGAAEGAGIMEKDKGKGKAVKKVKVVEKAAALAATPLSITSAAKAVGGAVREGGKVLYKHRKTFLH</sequence>
<dbReference type="InterPro" id="IPR027417">
    <property type="entry name" value="P-loop_NTPase"/>
</dbReference>
<dbReference type="GO" id="GO:0005525">
    <property type="term" value="F:GTP binding"/>
    <property type="evidence" value="ECO:0007669"/>
    <property type="project" value="UniProtKB-KW"/>
</dbReference>
<evidence type="ECO:0000256" key="2">
    <source>
        <dbReference type="ARBA" id="ARBA00022741"/>
    </source>
</evidence>
<protein>
    <submittedName>
        <fullName evidence="6">GTPase IMAP family member 4-like</fullName>
    </submittedName>
</protein>
<keyword evidence="2" id="KW-0547">Nucleotide-binding</keyword>
<evidence type="ECO:0000313" key="7">
    <source>
        <dbReference type="Proteomes" id="UP000261360"/>
    </source>
</evidence>
<dbReference type="FunFam" id="3.40.50.300:FF:000366">
    <property type="entry name" value="GTPase, IMAP family member 2"/>
    <property type="match status" value="1"/>
</dbReference>
<dbReference type="CDD" id="cd01852">
    <property type="entry name" value="AIG1"/>
    <property type="match status" value="1"/>
</dbReference>
<dbReference type="PANTHER" id="PTHR10903:SF188">
    <property type="entry name" value="GTPASE IMAP FAMILY MEMBER 2-LIKE-RELATED"/>
    <property type="match status" value="1"/>
</dbReference>
<evidence type="ECO:0000259" key="5">
    <source>
        <dbReference type="PROSITE" id="PS51720"/>
    </source>
</evidence>
<dbReference type="InterPro" id="IPR006703">
    <property type="entry name" value="G_AIG1"/>
</dbReference>
<dbReference type="AlphaFoldDB" id="A0A3B4ZB97"/>
<dbReference type="KEGG" id="slal:111673769"/>
<feature type="domain" description="AIG1-type G" evidence="5">
    <location>
        <begin position="65"/>
        <end position="268"/>
    </location>
</feature>
<evidence type="ECO:0000256" key="3">
    <source>
        <dbReference type="ARBA" id="ARBA00023134"/>
    </source>
</evidence>
<dbReference type="PANTHER" id="PTHR10903">
    <property type="entry name" value="GTPASE, IMAP FAMILY MEMBER-RELATED"/>
    <property type="match status" value="1"/>
</dbReference>
<dbReference type="PROSITE" id="PS51720">
    <property type="entry name" value="G_AIG1"/>
    <property type="match status" value="1"/>
</dbReference>
<dbReference type="InterPro" id="IPR045058">
    <property type="entry name" value="GIMA/IAN/Toc"/>
</dbReference>
<dbReference type="SUPFAM" id="SSF52540">
    <property type="entry name" value="P-loop containing nucleoside triphosphate hydrolases"/>
    <property type="match status" value="1"/>
</dbReference>
<keyword evidence="7" id="KW-1185">Reference proteome</keyword>
<reference evidence="6" key="2">
    <citation type="submission" date="2025-09" db="UniProtKB">
        <authorList>
            <consortium name="Ensembl"/>
        </authorList>
    </citation>
    <scope>IDENTIFICATION</scope>
</reference>
<dbReference type="STRING" id="1841481.ENSSLDP00000032399"/>
<dbReference type="Proteomes" id="UP000261360">
    <property type="component" value="Unplaced"/>
</dbReference>
<keyword evidence="3" id="KW-0342">GTP-binding</keyword>
<evidence type="ECO:0000256" key="4">
    <source>
        <dbReference type="SAM" id="MobiDB-lite"/>
    </source>
</evidence>
<dbReference type="Ensembl" id="ENSSLDT00000033319.1">
    <property type="protein sequence ID" value="ENSSLDP00000032399.1"/>
    <property type="gene ID" value="ENSSLDG00000024887.1"/>
</dbReference>
<dbReference type="OrthoDB" id="431287at2759"/>
<dbReference type="GeneID" id="111673769"/>
<accession>A0A3B4ZB97</accession>
<evidence type="ECO:0000256" key="1">
    <source>
        <dbReference type="ARBA" id="ARBA00008535"/>
    </source>
</evidence>
<evidence type="ECO:0000313" key="6">
    <source>
        <dbReference type="Ensembl" id="ENSSLDP00000032399.1"/>
    </source>
</evidence>
<reference evidence="6" key="1">
    <citation type="submission" date="2025-08" db="UniProtKB">
        <authorList>
            <consortium name="Ensembl"/>
        </authorList>
    </citation>
    <scope>IDENTIFICATION</scope>
</reference>
<comment type="similarity">
    <text evidence="1">Belongs to the TRAFAC class TrmE-Era-EngA-EngB-Septin-like GTPase superfamily. AIG1/Toc34/Toc159-like paraseptin GTPase family. IAN subfamily.</text>
</comment>
<name>A0A3B4ZB97_SERLL</name>
<proteinExistence type="inferred from homology"/>
<feature type="region of interest" description="Disordered" evidence="4">
    <location>
        <begin position="277"/>
        <end position="321"/>
    </location>
</feature>
<organism evidence="6 7">
    <name type="scientific">Seriola lalandi dorsalis</name>
    <dbReference type="NCBI Taxonomy" id="1841481"/>
    <lineage>
        <taxon>Eukaryota</taxon>
        <taxon>Metazoa</taxon>
        <taxon>Chordata</taxon>
        <taxon>Craniata</taxon>
        <taxon>Vertebrata</taxon>
        <taxon>Euteleostomi</taxon>
        <taxon>Actinopterygii</taxon>
        <taxon>Neopterygii</taxon>
        <taxon>Teleostei</taxon>
        <taxon>Neoteleostei</taxon>
        <taxon>Acanthomorphata</taxon>
        <taxon>Carangaria</taxon>
        <taxon>Carangiformes</taxon>
        <taxon>Carangidae</taxon>
        <taxon>Seriola</taxon>
    </lineage>
</organism>
<dbReference type="Pfam" id="PF04548">
    <property type="entry name" value="AIG1"/>
    <property type="match status" value="1"/>
</dbReference>
<feature type="compositionally biased region" description="Basic and acidic residues" evidence="4">
    <location>
        <begin position="288"/>
        <end position="321"/>
    </location>
</feature>
<dbReference type="Gene3D" id="3.40.50.300">
    <property type="entry name" value="P-loop containing nucleotide triphosphate hydrolases"/>
    <property type="match status" value="1"/>
</dbReference>